<dbReference type="SUPFAM" id="SSF46785">
    <property type="entry name" value="Winged helix' DNA-binding domain"/>
    <property type="match status" value="1"/>
</dbReference>
<dbReference type="PROSITE" id="PS50104">
    <property type="entry name" value="TIR"/>
    <property type="match status" value="1"/>
</dbReference>
<reference evidence="6" key="2">
    <citation type="submission" date="2025-08" db="UniProtKB">
        <authorList>
            <consortium name="RefSeq"/>
        </authorList>
    </citation>
    <scope>IDENTIFICATION</scope>
    <source>
        <tissue evidence="6">Leaf</tissue>
    </source>
</reference>
<dbReference type="InterPro" id="IPR002182">
    <property type="entry name" value="NB-ARC"/>
</dbReference>
<dbReference type="InterPro" id="IPR058192">
    <property type="entry name" value="WHD_ROQ1-like"/>
</dbReference>
<feature type="domain" description="TIR" evidence="4">
    <location>
        <begin position="32"/>
        <end position="205"/>
    </location>
</feature>
<keyword evidence="2" id="KW-0677">Repeat</keyword>
<accession>A0ABM3GXW4</accession>
<dbReference type="GeneID" id="115753652"/>
<dbReference type="Gene3D" id="3.80.10.10">
    <property type="entry name" value="Ribonuclease Inhibitor"/>
    <property type="match status" value="3"/>
</dbReference>
<dbReference type="PRINTS" id="PR00364">
    <property type="entry name" value="DISEASERSIST"/>
</dbReference>
<dbReference type="InterPro" id="IPR055414">
    <property type="entry name" value="LRR_R13L4/SHOC2-like"/>
</dbReference>
<dbReference type="PANTHER" id="PTHR11017:SF570">
    <property type="entry name" value="DISEASE RESISTANCE PROTEIN (TIR-NBS CLASS)-RELATED"/>
    <property type="match status" value="1"/>
</dbReference>
<dbReference type="Proteomes" id="UP000827889">
    <property type="component" value="Chromosome 1"/>
</dbReference>
<gene>
    <name evidence="6" type="primary">LOC115753652</name>
</gene>
<dbReference type="InterPro" id="IPR000157">
    <property type="entry name" value="TIR_dom"/>
</dbReference>
<dbReference type="SUPFAM" id="SSF52200">
    <property type="entry name" value="Toll/Interleukin receptor TIR domain"/>
    <property type="match status" value="1"/>
</dbReference>
<dbReference type="InterPro" id="IPR044974">
    <property type="entry name" value="Disease_R_plants"/>
</dbReference>
<keyword evidence="1" id="KW-0433">Leucine-rich repeat</keyword>
<evidence type="ECO:0000256" key="1">
    <source>
        <dbReference type="ARBA" id="ARBA00022614"/>
    </source>
</evidence>
<evidence type="ECO:0000259" key="4">
    <source>
        <dbReference type="PROSITE" id="PS50104"/>
    </source>
</evidence>
<dbReference type="SUPFAM" id="SSF52540">
    <property type="entry name" value="P-loop containing nucleoside triphosphate hydrolases"/>
    <property type="match status" value="1"/>
</dbReference>
<dbReference type="Pfam" id="PF00931">
    <property type="entry name" value="NB-ARC"/>
    <property type="match status" value="1"/>
</dbReference>
<dbReference type="SMART" id="SM00255">
    <property type="entry name" value="TIR"/>
    <property type="match status" value="1"/>
</dbReference>
<evidence type="ECO:0000256" key="2">
    <source>
        <dbReference type="ARBA" id="ARBA00022737"/>
    </source>
</evidence>
<evidence type="ECO:0000313" key="6">
    <source>
        <dbReference type="RefSeq" id="XP_048129200.1"/>
    </source>
</evidence>
<dbReference type="SUPFAM" id="SSF52058">
    <property type="entry name" value="L domain-like"/>
    <property type="match status" value="2"/>
</dbReference>
<dbReference type="Pfam" id="PF01582">
    <property type="entry name" value="TIR"/>
    <property type="match status" value="1"/>
</dbReference>
<dbReference type="Gene3D" id="1.10.8.430">
    <property type="entry name" value="Helical domain of apoptotic protease-activating factors"/>
    <property type="match status" value="1"/>
</dbReference>
<evidence type="ECO:0000313" key="5">
    <source>
        <dbReference type="Proteomes" id="UP000827889"/>
    </source>
</evidence>
<protein>
    <submittedName>
        <fullName evidence="6">Disease resistance protein RUN1-like</fullName>
    </submittedName>
</protein>
<dbReference type="Gene3D" id="3.40.50.300">
    <property type="entry name" value="P-loop containing nucleotide triphosphate hydrolases"/>
    <property type="match status" value="1"/>
</dbReference>
<reference evidence="5" key="1">
    <citation type="submission" date="2025-05" db="UniProtKB">
        <authorList>
            <consortium name="RefSeq"/>
        </authorList>
    </citation>
    <scope>NUCLEOTIDE SEQUENCE [LARGE SCALE GENOMIC DNA]</scope>
</reference>
<dbReference type="RefSeq" id="XP_048129200.1">
    <property type="nucleotide sequence ID" value="XM_048273243.1"/>
</dbReference>
<name>A0ABM3GXW4_9MYRT</name>
<keyword evidence="3" id="KW-0611">Plant defense</keyword>
<dbReference type="InterPro" id="IPR032675">
    <property type="entry name" value="LRR_dom_sf"/>
</dbReference>
<evidence type="ECO:0000256" key="3">
    <source>
        <dbReference type="ARBA" id="ARBA00022821"/>
    </source>
</evidence>
<dbReference type="PANTHER" id="PTHR11017">
    <property type="entry name" value="LEUCINE-RICH REPEAT-CONTAINING PROTEIN"/>
    <property type="match status" value="1"/>
</dbReference>
<sequence>MEGSAKKRRICEYDGTTTSPSCSHGMATSSGYDYEVFLSFKGADTRSGFTDFLYTSLDNAGIRTFKDDEELRVGEEFAPKLLQAINQSKISIPIFSKGYASSVWCLKEVAQMVERQKTGKQKILPIFYDVAPSEVRHQTGGYGEAFRSHKNKKRHDEETMQEWKNALNVVGAINGWNLHSMSNRREGEFAKELTEEVYKELKKAYLVISDYLVGVDNHVDAIMEMIGARTSETRIIGIHGMGGIGKTTIAKMIYNRLSHNIENCCFLHDIRETSKGKGIQFLQNQLIFDILKIKCMDIKDTNEGTQTIKDMLSNKRVLLLLDDVEEENHTNALVGKRDWLGKGSKIIITTRNKGILDIPEVDHSYELSIMDPVRSLQLFSKYAFGRDSPLEDYIEQSNRAICIAGGLPLALEVIGSLLCRTKKEMWDATLKMLERVPHDKVQSKLKISYDALDFRQKLIFLDIACLFIGYDKDILVHFWDESYFFPKVTMKVLQNMSLIKINEDNKVLMHDQLRDLGREIVRQKSDMRMEKQSRVWDLKEGLDLLMRYKGNKKVEALRLKLDHEWQHCITYDNFKTLSNLRFLEVGGSKEHFRVEERLLWGELPSNVLPTNDFLQNSDLLPQLRWLSWHDILPTFKITAFSMKDVVILDLSESTITHNWKGWSHIKVMRNLKVLNLARCLHLERTPVFSPCSNLERLILESCILLREIDTSICHLKSLVFLDVSYCENLQSLPDELGRDLARLEYLSLNYCKLLVRLPDSIGNLESLIELDMSYTSIKELPQSIGNLKNLKVVKMWDSEISEIPEALWTIGKLEEIEGLNSFGIHVRIGNCIYENQSLRILRLVGARIHALPRLPESLVTLDLHSLYMDRLPDLSNLANLKELHLSFGPPPDYGWKSDGLVEYPILDSEHVTTSPTDLTLPPQLKKLDLKCPNLRRLPRLPSRLSFLNLHECYSLCWMEDLSNLKNLSSLRISHAAIAEVRGLDCLENLRHVELWYLGQLEILPDLSNLNKLSRLRVAACHELVEIQGELPQSLEELEIIYCGSLQKVPNMSSSMRLRKVEVNHCRELNVEEISSLCSEKSIEFVGEV</sequence>
<dbReference type="InterPro" id="IPR027417">
    <property type="entry name" value="P-loop_NTPase"/>
</dbReference>
<dbReference type="InterPro" id="IPR035897">
    <property type="entry name" value="Toll_tir_struct_dom_sf"/>
</dbReference>
<proteinExistence type="predicted"/>
<keyword evidence="5" id="KW-1185">Reference proteome</keyword>
<organism evidence="5 6">
    <name type="scientific">Rhodamnia argentea</name>
    <dbReference type="NCBI Taxonomy" id="178133"/>
    <lineage>
        <taxon>Eukaryota</taxon>
        <taxon>Viridiplantae</taxon>
        <taxon>Streptophyta</taxon>
        <taxon>Embryophyta</taxon>
        <taxon>Tracheophyta</taxon>
        <taxon>Spermatophyta</taxon>
        <taxon>Magnoliopsida</taxon>
        <taxon>eudicotyledons</taxon>
        <taxon>Gunneridae</taxon>
        <taxon>Pentapetalae</taxon>
        <taxon>rosids</taxon>
        <taxon>malvids</taxon>
        <taxon>Myrtales</taxon>
        <taxon>Myrtaceae</taxon>
        <taxon>Myrtoideae</taxon>
        <taxon>Myrteae</taxon>
        <taxon>Australasian group</taxon>
        <taxon>Rhodamnia</taxon>
    </lineage>
</organism>
<dbReference type="Gene3D" id="3.40.50.10140">
    <property type="entry name" value="Toll/interleukin-1 receptor homology (TIR) domain"/>
    <property type="match status" value="1"/>
</dbReference>
<dbReference type="InterPro" id="IPR042197">
    <property type="entry name" value="Apaf_helical"/>
</dbReference>
<dbReference type="Pfam" id="PF23282">
    <property type="entry name" value="WHD_ROQ1"/>
    <property type="match status" value="1"/>
</dbReference>
<dbReference type="Pfam" id="PF23598">
    <property type="entry name" value="LRR_14"/>
    <property type="match status" value="1"/>
</dbReference>
<dbReference type="InterPro" id="IPR036390">
    <property type="entry name" value="WH_DNA-bd_sf"/>
</dbReference>